<feature type="compositionally biased region" description="Basic and acidic residues" evidence="1">
    <location>
        <begin position="136"/>
        <end position="149"/>
    </location>
</feature>
<name>A0A6G9YAV7_9NOCA</name>
<evidence type="ECO:0008006" key="4">
    <source>
        <dbReference type="Google" id="ProtNLM"/>
    </source>
</evidence>
<accession>A0A6G9YAV7</accession>
<organism evidence="2 3">
    <name type="scientific">Nocardia arthritidis</name>
    <dbReference type="NCBI Taxonomy" id="228602"/>
    <lineage>
        <taxon>Bacteria</taxon>
        <taxon>Bacillati</taxon>
        <taxon>Actinomycetota</taxon>
        <taxon>Actinomycetes</taxon>
        <taxon>Mycobacteriales</taxon>
        <taxon>Nocardiaceae</taxon>
        <taxon>Nocardia</taxon>
    </lineage>
</organism>
<proteinExistence type="predicted"/>
<keyword evidence="3" id="KW-1185">Reference proteome</keyword>
<feature type="compositionally biased region" description="Low complexity" evidence="1">
    <location>
        <begin position="231"/>
        <end position="309"/>
    </location>
</feature>
<dbReference type="Proteomes" id="UP000503540">
    <property type="component" value="Chromosome"/>
</dbReference>
<reference evidence="2 3" key="1">
    <citation type="journal article" date="2019" name="ACS Chem. Biol.">
        <title>Identification and Mobilization of a Cryptic Antibiotic Biosynthesis Gene Locus from a Human-Pathogenic Nocardia Isolate.</title>
        <authorList>
            <person name="Herisse M."/>
            <person name="Ishida K."/>
            <person name="Porter J.L."/>
            <person name="Howden B."/>
            <person name="Hertweck C."/>
            <person name="Stinear T.P."/>
            <person name="Pidot S.J."/>
        </authorList>
    </citation>
    <scope>NUCLEOTIDE SEQUENCE [LARGE SCALE GENOMIC DNA]</scope>
    <source>
        <strain evidence="2 3">AUSMDU00012717</strain>
    </source>
</reference>
<feature type="compositionally biased region" description="Pro residues" evidence="1">
    <location>
        <begin position="198"/>
        <end position="215"/>
    </location>
</feature>
<dbReference type="RefSeq" id="WP_167473344.1">
    <property type="nucleotide sequence ID" value="NZ_CP046172.1"/>
</dbReference>
<evidence type="ECO:0000313" key="2">
    <source>
        <dbReference type="EMBL" id="QIS10351.1"/>
    </source>
</evidence>
<feature type="compositionally biased region" description="Low complexity" evidence="1">
    <location>
        <begin position="317"/>
        <end position="336"/>
    </location>
</feature>
<feature type="region of interest" description="Disordered" evidence="1">
    <location>
        <begin position="130"/>
        <end position="149"/>
    </location>
</feature>
<evidence type="ECO:0000313" key="3">
    <source>
        <dbReference type="Proteomes" id="UP000503540"/>
    </source>
</evidence>
<feature type="region of interest" description="Disordered" evidence="1">
    <location>
        <begin position="1"/>
        <end position="22"/>
    </location>
</feature>
<protein>
    <recommendedName>
        <fullName evidence="4">PPE domain-containing protein</fullName>
    </recommendedName>
</protein>
<dbReference type="AlphaFoldDB" id="A0A6G9YAV7"/>
<gene>
    <name evidence="2" type="ORF">F5544_12300</name>
</gene>
<feature type="compositionally biased region" description="Gly residues" evidence="1">
    <location>
        <begin position="337"/>
        <end position="348"/>
    </location>
</feature>
<dbReference type="EMBL" id="CP046172">
    <property type="protein sequence ID" value="QIS10351.1"/>
    <property type="molecule type" value="Genomic_DNA"/>
</dbReference>
<dbReference type="KEGG" id="nah:F5544_12300"/>
<evidence type="ECO:0000256" key="1">
    <source>
        <dbReference type="SAM" id="MobiDB-lite"/>
    </source>
</evidence>
<feature type="compositionally biased region" description="Basic and acidic residues" evidence="1">
    <location>
        <begin position="349"/>
        <end position="360"/>
    </location>
</feature>
<feature type="region of interest" description="Disordered" evidence="1">
    <location>
        <begin position="165"/>
        <end position="394"/>
    </location>
</feature>
<sequence length="394" mass="41284">MTEYEGPKIPGGGENPYSWSHKDIHNTFEPTQHTIAIGLGQKYAEAWSIWEQGLQTFDRSIQKSLDSAWTGGKAAPLAMQAIKNYVAKAHELSGPISEMQDRVDDASSAVGTTKSKVPGLVSGDQHWYNPWSWGKNAEKSEKQSEAREAMENDYVKPMSLVDAKIPVFPTPSSPTNPVDIPNAPPGGWDWQQSGDPGPSTPGPQTTPGPKTPGDPGPSTTDKNDKSKQPGTDNPSTNPTSTNPTTTQDPSTQNPSNTKTPTTPTGVDPTKTSPTSVNPTTTSPYVPGRPNSPSPGTTPGAPKTTTPAPRQNIPGLPGSPAATQAAAAAARNAAAAGTAGGFGMPGGARGKGDDDKEHKIPDYLINRENTEELLGEQPRTLPGGVIGTNPEFTDG</sequence>